<evidence type="ECO:0000256" key="2">
    <source>
        <dbReference type="ARBA" id="ARBA00023315"/>
    </source>
</evidence>
<dbReference type="GO" id="GO:0008080">
    <property type="term" value="F:N-acetyltransferase activity"/>
    <property type="evidence" value="ECO:0007669"/>
    <property type="project" value="InterPro"/>
</dbReference>
<dbReference type="RefSeq" id="WP_078806282.1">
    <property type="nucleotide sequence ID" value="NZ_FUXI01000003.1"/>
</dbReference>
<dbReference type="Pfam" id="PF00583">
    <property type="entry name" value="Acetyltransf_1"/>
    <property type="match status" value="1"/>
</dbReference>
<dbReference type="InterPro" id="IPR000182">
    <property type="entry name" value="GNAT_dom"/>
</dbReference>
<evidence type="ECO:0000256" key="1">
    <source>
        <dbReference type="ARBA" id="ARBA00022679"/>
    </source>
</evidence>
<protein>
    <submittedName>
        <fullName evidence="4">Ribosomal-protein-alanine N-acetyltransferase</fullName>
    </submittedName>
</protein>
<dbReference type="EMBL" id="FUXI01000003">
    <property type="protein sequence ID" value="SJZ44246.1"/>
    <property type="molecule type" value="Genomic_DNA"/>
</dbReference>
<dbReference type="AlphaFoldDB" id="A0A1T4KP94"/>
<keyword evidence="2" id="KW-0012">Acyltransferase</keyword>
<accession>A0A1T4KP94</accession>
<gene>
    <name evidence="4" type="ORF">SAMN02745116_00317</name>
</gene>
<evidence type="ECO:0000259" key="3">
    <source>
        <dbReference type="PROSITE" id="PS51186"/>
    </source>
</evidence>
<dbReference type="InterPro" id="IPR016181">
    <property type="entry name" value="Acyl_CoA_acyltransferase"/>
</dbReference>
<name>A0A1T4KP94_9ENTE</name>
<evidence type="ECO:0000313" key="4">
    <source>
        <dbReference type="EMBL" id="SJZ44246.1"/>
    </source>
</evidence>
<dbReference type="OrthoDB" id="9794566at2"/>
<dbReference type="Gene3D" id="3.40.630.30">
    <property type="match status" value="1"/>
</dbReference>
<keyword evidence="1 4" id="KW-0808">Transferase</keyword>
<proteinExistence type="predicted"/>
<dbReference type="SUPFAM" id="SSF55729">
    <property type="entry name" value="Acyl-CoA N-acyltransferases (Nat)"/>
    <property type="match status" value="1"/>
</dbReference>
<dbReference type="InterPro" id="IPR006464">
    <property type="entry name" value="AcTrfase_RimI/Ard1"/>
</dbReference>
<dbReference type="PROSITE" id="PS51186">
    <property type="entry name" value="GNAT"/>
    <property type="match status" value="1"/>
</dbReference>
<sequence length="180" mass="21392">MWRKFKSFFPIQFSKETIFTKQIREFKHLTCTIRKAEHGDIRSMLAVERSVYDGDVPWTHSAFAFEMKNRLPHLYLVVEHEEKVIAFIGCRIKNKDAHITNLAVEREFQGKGIATFLLNEMKRFAKRSHASQMSLEVRFENKHAQMIYRKFGFESQKIMKNYYESQEDGLVMVYPLENLS</sequence>
<dbReference type="CDD" id="cd04301">
    <property type="entry name" value="NAT_SF"/>
    <property type="match status" value="1"/>
</dbReference>
<dbReference type="NCBIfam" id="TIGR01575">
    <property type="entry name" value="rimI"/>
    <property type="match status" value="1"/>
</dbReference>
<organism evidence="4 5">
    <name type="scientific">Pilibacter termitis</name>
    <dbReference type="NCBI Taxonomy" id="263852"/>
    <lineage>
        <taxon>Bacteria</taxon>
        <taxon>Bacillati</taxon>
        <taxon>Bacillota</taxon>
        <taxon>Bacilli</taxon>
        <taxon>Lactobacillales</taxon>
        <taxon>Enterococcaceae</taxon>
        <taxon>Pilibacter</taxon>
    </lineage>
</organism>
<dbReference type="Proteomes" id="UP000190328">
    <property type="component" value="Unassembled WGS sequence"/>
</dbReference>
<dbReference type="PANTHER" id="PTHR43800">
    <property type="entry name" value="PEPTIDYL-LYSINE N-ACETYLTRANSFERASE YJAB"/>
    <property type="match status" value="1"/>
</dbReference>
<dbReference type="STRING" id="263852.SAMN02745116_00317"/>
<dbReference type="PANTHER" id="PTHR43800:SF1">
    <property type="entry name" value="PEPTIDYL-LYSINE N-ACETYLTRANSFERASE YJAB"/>
    <property type="match status" value="1"/>
</dbReference>
<keyword evidence="5" id="KW-1185">Reference proteome</keyword>
<feature type="domain" description="N-acetyltransferase" evidence="3">
    <location>
        <begin position="31"/>
        <end position="177"/>
    </location>
</feature>
<reference evidence="4 5" key="1">
    <citation type="submission" date="2017-02" db="EMBL/GenBank/DDBJ databases">
        <authorList>
            <person name="Peterson S.W."/>
        </authorList>
    </citation>
    <scope>NUCLEOTIDE SEQUENCE [LARGE SCALE GENOMIC DNA]</scope>
    <source>
        <strain evidence="4 5">ATCC BAA-1030</strain>
    </source>
</reference>
<evidence type="ECO:0000313" key="5">
    <source>
        <dbReference type="Proteomes" id="UP000190328"/>
    </source>
</evidence>